<feature type="compositionally biased region" description="Basic and acidic residues" evidence="1">
    <location>
        <begin position="24"/>
        <end position="41"/>
    </location>
</feature>
<feature type="domain" description="DUF3048" evidence="3">
    <location>
        <begin position="223"/>
        <end position="332"/>
    </location>
</feature>
<proteinExistence type="predicted"/>
<keyword evidence="4" id="KW-0449">Lipoprotein</keyword>
<dbReference type="EMBL" id="BMOS01000034">
    <property type="protein sequence ID" value="GGN64963.1"/>
    <property type="molecule type" value="Genomic_DNA"/>
</dbReference>
<organism evidence="4 5">
    <name type="scientific">Oceanobacillus indicireducens</name>
    <dbReference type="NCBI Taxonomy" id="1004261"/>
    <lineage>
        <taxon>Bacteria</taxon>
        <taxon>Bacillati</taxon>
        <taxon>Bacillota</taxon>
        <taxon>Bacilli</taxon>
        <taxon>Bacillales</taxon>
        <taxon>Bacillaceae</taxon>
        <taxon>Oceanobacillus</taxon>
    </lineage>
</organism>
<dbReference type="Gene3D" id="3.50.90.10">
    <property type="entry name" value="YerB-like"/>
    <property type="match status" value="1"/>
</dbReference>
<reference evidence="4" key="2">
    <citation type="submission" date="2020-09" db="EMBL/GenBank/DDBJ databases">
        <authorList>
            <person name="Sun Q."/>
            <person name="Ohkuma M."/>
        </authorList>
    </citation>
    <scope>NUCLEOTIDE SEQUENCE</scope>
    <source>
        <strain evidence="4">JCM 17251</strain>
    </source>
</reference>
<feature type="domain" description="DUF3048" evidence="2">
    <location>
        <begin position="52"/>
        <end position="194"/>
    </location>
</feature>
<protein>
    <submittedName>
        <fullName evidence="4">Lipoprotein YerB</fullName>
    </submittedName>
</protein>
<sequence length="349" mass="38844">MRKLILITVIIGALLVACSKDDGSASKQEEKGTGRGEKDGIEQAEGENQYPLTGLYADEPVDNRIIGVMVNNHRQARPQSGLAEADIVFEILAEAKITRLLALFQSEIPETIGPVRSAREYYFDLANRYGALYVYHGAADFIDQMIIDQEIQFLNGSTYDNDGQLFTRDSSREAPHNSYLLTDAINETAEGKGYEMTAEYEPLPFLNEEETAAIEGETAERVEIVYSENPLETVQYVFDESKGTYKRYSNEEETVDLNTGASVEVANVFIIETFHEVIDDAGRRNIDFDSGGNAYLIQNGKVQEVEWQNDNGRLVPMKDGQPVGFVPGKTWINVVPNDPGMEQSVTISN</sequence>
<reference evidence="4" key="1">
    <citation type="journal article" date="2014" name="Int. J. Syst. Evol. Microbiol.">
        <title>Complete genome sequence of Corynebacterium casei LMG S-19264T (=DSM 44701T), isolated from a smear-ripened cheese.</title>
        <authorList>
            <consortium name="US DOE Joint Genome Institute (JGI-PGF)"/>
            <person name="Walter F."/>
            <person name="Albersmeier A."/>
            <person name="Kalinowski J."/>
            <person name="Ruckert C."/>
        </authorList>
    </citation>
    <scope>NUCLEOTIDE SEQUENCE</scope>
    <source>
        <strain evidence="4">JCM 17251</strain>
    </source>
</reference>
<gene>
    <name evidence="4" type="primary">yerB</name>
    <name evidence="4" type="ORF">GCM10007971_33350</name>
</gene>
<dbReference type="PROSITE" id="PS51257">
    <property type="entry name" value="PROKAR_LIPOPROTEIN"/>
    <property type="match status" value="1"/>
</dbReference>
<keyword evidence="5" id="KW-1185">Reference proteome</keyword>
<dbReference type="InterPro" id="IPR023158">
    <property type="entry name" value="YerB-like_sf"/>
</dbReference>
<comment type="caution">
    <text evidence="4">The sequence shown here is derived from an EMBL/GenBank/DDBJ whole genome shotgun (WGS) entry which is preliminary data.</text>
</comment>
<accession>A0A918D4Z3</accession>
<dbReference type="AlphaFoldDB" id="A0A918D4Z3"/>
<dbReference type="InterPro" id="IPR021416">
    <property type="entry name" value="DUF3048_N"/>
</dbReference>
<dbReference type="InterPro" id="IPR035328">
    <property type="entry name" value="DUF3048_C"/>
</dbReference>
<dbReference type="Pfam" id="PF17479">
    <property type="entry name" value="DUF3048_C"/>
    <property type="match status" value="1"/>
</dbReference>
<evidence type="ECO:0000259" key="2">
    <source>
        <dbReference type="Pfam" id="PF11258"/>
    </source>
</evidence>
<evidence type="ECO:0000259" key="3">
    <source>
        <dbReference type="Pfam" id="PF17479"/>
    </source>
</evidence>
<feature type="region of interest" description="Disordered" evidence="1">
    <location>
        <begin position="24"/>
        <end position="44"/>
    </location>
</feature>
<evidence type="ECO:0000313" key="5">
    <source>
        <dbReference type="Proteomes" id="UP000624041"/>
    </source>
</evidence>
<dbReference type="RefSeq" id="WP_188859036.1">
    <property type="nucleotide sequence ID" value="NZ_BMOS01000034.1"/>
</dbReference>
<evidence type="ECO:0000313" key="4">
    <source>
        <dbReference type="EMBL" id="GGN64963.1"/>
    </source>
</evidence>
<name>A0A918D4Z3_9BACI</name>
<dbReference type="Pfam" id="PF11258">
    <property type="entry name" value="DUF3048"/>
    <property type="match status" value="1"/>
</dbReference>
<evidence type="ECO:0000256" key="1">
    <source>
        <dbReference type="SAM" id="MobiDB-lite"/>
    </source>
</evidence>
<dbReference type="Proteomes" id="UP000624041">
    <property type="component" value="Unassembled WGS sequence"/>
</dbReference>
<dbReference type="SUPFAM" id="SSF159774">
    <property type="entry name" value="YerB-like"/>
    <property type="match status" value="1"/>
</dbReference>